<dbReference type="InterPro" id="IPR015943">
    <property type="entry name" value="WD40/YVTN_repeat-like_dom_sf"/>
</dbReference>
<keyword evidence="1 3" id="KW-0853">WD repeat</keyword>
<evidence type="ECO:0000256" key="1">
    <source>
        <dbReference type="ARBA" id="ARBA00022574"/>
    </source>
</evidence>
<feature type="repeat" description="WD" evidence="3">
    <location>
        <begin position="239"/>
        <end position="271"/>
    </location>
</feature>
<dbReference type="EMBL" id="VRMN01000004">
    <property type="protein sequence ID" value="KAA8494743.1"/>
    <property type="molecule type" value="Genomic_DNA"/>
</dbReference>
<comment type="caution">
    <text evidence="4">The sequence shown here is derived from an EMBL/GenBank/DDBJ whole genome shotgun (WGS) entry which is preliminary data.</text>
</comment>
<dbReference type="SMART" id="SM00320">
    <property type="entry name" value="WD40"/>
    <property type="match status" value="5"/>
</dbReference>
<dbReference type="PANTHER" id="PTHR19854">
    <property type="entry name" value="TRANSDUCIN BETA-LIKE 3"/>
    <property type="match status" value="1"/>
</dbReference>
<evidence type="ECO:0000313" key="4">
    <source>
        <dbReference type="EMBL" id="KAA8494743.1"/>
    </source>
</evidence>
<keyword evidence="2" id="KW-0677">Repeat</keyword>
<protein>
    <submittedName>
        <fullName evidence="4">Protein DECREASED SIZE EXCLUSION LIMIT 1</fullName>
    </submittedName>
</protein>
<evidence type="ECO:0000256" key="2">
    <source>
        <dbReference type="ARBA" id="ARBA00022737"/>
    </source>
</evidence>
<reference evidence="5" key="1">
    <citation type="journal article" date="2019" name="Nat. Commun.">
        <title>Expansion of phycobilisome linker gene families in mesophilic red algae.</title>
        <authorList>
            <person name="Lee J."/>
            <person name="Kim D."/>
            <person name="Bhattacharya D."/>
            <person name="Yoon H.S."/>
        </authorList>
    </citation>
    <scope>NUCLEOTIDE SEQUENCE [LARGE SCALE GENOMIC DNA]</scope>
    <source>
        <strain evidence="5">CCMP 1328</strain>
    </source>
</reference>
<organism evidence="4 5">
    <name type="scientific">Porphyridium purpureum</name>
    <name type="common">Red alga</name>
    <name type="synonym">Porphyridium cruentum</name>
    <dbReference type="NCBI Taxonomy" id="35688"/>
    <lineage>
        <taxon>Eukaryota</taxon>
        <taxon>Rhodophyta</taxon>
        <taxon>Bangiophyceae</taxon>
        <taxon>Porphyridiales</taxon>
        <taxon>Porphyridiaceae</taxon>
        <taxon>Porphyridium</taxon>
    </lineage>
</organism>
<accession>A0A5J4YVI6</accession>
<dbReference type="PROSITE" id="PS50294">
    <property type="entry name" value="WD_REPEATS_REGION"/>
    <property type="match status" value="1"/>
</dbReference>
<dbReference type="OMA" id="LCVAHES"/>
<dbReference type="SUPFAM" id="SSF50978">
    <property type="entry name" value="WD40 repeat-like"/>
    <property type="match status" value="1"/>
</dbReference>
<keyword evidence="5" id="KW-1185">Reference proteome</keyword>
<feature type="repeat" description="WD" evidence="3">
    <location>
        <begin position="298"/>
        <end position="336"/>
    </location>
</feature>
<dbReference type="Proteomes" id="UP000324585">
    <property type="component" value="Unassembled WGS sequence"/>
</dbReference>
<dbReference type="Pfam" id="PF00400">
    <property type="entry name" value="WD40"/>
    <property type="match status" value="2"/>
</dbReference>
<gene>
    <name evidence="4" type="ORF">FVE85_2984</name>
</gene>
<dbReference type="Gene3D" id="2.130.10.10">
    <property type="entry name" value="YVTN repeat-like/Quinoprotein amine dehydrogenase"/>
    <property type="match status" value="2"/>
</dbReference>
<evidence type="ECO:0000313" key="5">
    <source>
        <dbReference type="Proteomes" id="UP000324585"/>
    </source>
</evidence>
<dbReference type="OrthoDB" id="7668193at2759"/>
<name>A0A5J4YVI6_PORPP</name>
<dbReference type="PANTHER" id="PTHR19854:SF1">
    <property type="entry name" value="GUANINE NUCLEOTIDE-BINDING PROTEIN SUBUNIT BETA-LIKE PROTEIN 1"/>
    <property type="match status" value="1"/>
</dbReference>
<sequence>MEVPRPRAVLRGHTSGIGAAAFIVRPSQAEPRDSDYLVLSGDVTGRVMGWNPDTRECVYDAPAALKSAACDIVPLQVQDVRALLRDKTGRLIVWRETGMLELRCAVAPGFGKAGWNGHDLVALVAGDSANQVQLLDVHNDSIVSTFSHPAGNHSSELGMITAVSFCDHNKDLLCVAHESGALCLWSVRAPATFQQLAQVQAGSDPLLSCVTYRDRCATGGASANIGVYNTSKFTQSARIALRSSGVSQLAWRPDGKLLAAGCWDGHVRIFDGRVRTEASTSDEQGSLADPSLRRLAVLKYHTQSTTCVAFSPDSRSLLSASQDAKVALWALYPPAS</sequence>
<evidence type="ECO:0000256" key="3">
    <source>
        <dbReference type="PROSITE-ProRule" id="PRU00221"/>
    </source>
</evidence>
<proteinExistence type="predicted"/>
<dbReference type="InterPro" id="IPR001680">
    <property type="entry name" value="WD40_rpt"/>
</dbReference>
<dbReference type="PROSITE" id="PS50082">
    <property type="entry name" value="WD_REPEATS_2"/>
    <property type="match status" value="2"/>
</dbReference>
<dbReference type="InterPro" id="IPR036322">
    <property type="entry name" value="WD40_repeat_dom_sf"/>
</dbReference>
<dbReference type="AlphaFoldDB" id="A0A5J4YVI6"/>